<dbReference type="SMR" id="A0A1S4D625"/>
<dbReference type="OrthoDB" id="1223788at2759"/>
<dbReference type="InterPro" id="IPR035940">
    <property type="entry name" value="CAP_sf"/>
</dbReference>
<dbReference type="RefSeq" id="XP_016508880.1">
    <property type="nucleotide sequence ID" value="XM_016653394.1"/>
</dbReference>
<dbReference type="PANTHER" id="PTHR10334">
    <property type="entry name" value="CYSTEINE-RICH SECRETORY PROTEIN-RELATED"/>
    <property type="match status" value="1"/>
</dbReference>
<dbReference type="InterPro" id="IPR014044">
    <property type="entry name" value="CAP_dom"/>
</dbReference>
<keyword evidence="1" id="KW-0732">Signal</keyword>
<dbReference type="OMA" id="RYQRDKM"/>
<dbReference type="Proteomes" id="UP000790787">
    <property type="component" value="Chromosome 3"/>
</dbReference>
<accession>A0A1S4D625</accession>
<evidence type="ECO:0000313" key="3">
    <source>
        <dbReference type="Proteomes" id="UP000790787"/>
    </source>
</evidence>
<name>A0A1S4D625_TOBAC</name>
<feature type="signal peptide" evidence="1">
    <location>
        <begin position="1"/>
        <end position="20"/>
    </location>
</feature>
<dbReference type="RefSeq" id="XP_016508880.1">
    <property type="nucleotide sequence ID" value="XM_016653394.2"/>
</dbReference>
<proteinExistence type="predicted"/>
<dbReference type="FunFam" id="3.40.33.10:FF:000004">
    <property type="entry name" value="CAP, cysteine-rich secretory protein, antigen 5"/>
    <property type="match status" value="1"/>
</dbReference>
<dbReference type="CDD" id="cd05381">
    <property type="entry name" value="CAP_PR-1"/>
    <property type="match status" value="1"/>
</dbReference>
<dbReference type="GO" id="GO:0005615">
    <property type="term" value="C:extracellular space"/>
    <property type="evidence" value="ECO:0000318"/>
    <property type="project" value="GO_Central"/>
</dbReference>
<dbReference type="STRING" id="4097.A0A1S4D625"/>
<reference evidence="3" key="1">
    <citation type="journal article" date="2014" name="Nat. Commun.">
        <title>The tobacco genome sequence and its comparison with those of tomato and potato.</title>
        <authorList>
            <person name="Sierro N."/>
            <person name="Battey J.N."/>
            <person name="Ouadi S."/>
            <person name="Bakaher N."/>
            <person name="Bovet L."/>
            <person name="Willig A."/>
            <person name="Goepfert S."/>
            <person name="Peitsch M.C."/>
            <person name="Ivanov N.V."/>
        </authorList>
    </citation>
    <scope>NUCLEOTIDE SEQUENCE [LARGE SCALE GENOMIC DNA]</scope>
</reference>
<evidence type="ECO:0000259" key="2">
    <source>
        <dbReference type="SMART" id="SM00198"/>
    </source>
</evidence>
<dbReference type="SUPFAM" id="SSF55797">
    <property type="entry name" value="PR-1-like"/>
    <property type="match status" value="1"/>
</dbReference>
<dbReference type="InterPro" id="IPR001283">
    <property type="entry name" value="CRISP-related"/>
</dbReference>
<evidence type="ECO:0000313" key="4">
    <source>
        <dbReference type="RefSeq" id="XP_016508880.1"/>
    </source>
</evidence>
<feature type="chain" id="PRO_5010179121" evidence="1">
    <location>
        <begin position="21"/>
        <end position="182"/>
    </location>
</feature>
<dbReference type="SMART" id="SM00198">
    <property type="entry name" value="SCP"/>
    <property type="match status" value="1"/>
</dbReference>
<gene>
    <name evidence="4" type="primary">LOC107826419</name>
</gene>
<dbReference type="AlphaFoldDB" id="A0A1S4D625"/>
<dbReference type="PaxDb" id="4097-A0A1S4D625"/>
<dbReference type="PRINTS" id="PR00837">
    <property type="entry name" value="V5TPXLIKE"/>
</dbReference>
<dbReference type="Gene3D" id="3.40.33.10">
    <property type="entry name" value="CAP"/>
    <property type="match status" value="1"/>
</dbReference>
<dbReference type="GeneID" id="107826419"/>
<reference evidence="4" key="2">
    <citation type="submission" date="2025-08" db="UniProtKB">
        <authorList>
            <consortium name="RefSeq"/>
        </authorList>
    </citation>
    <scope>IDENTIFICATION</scope>
    <source>
        <tissue evidence="4">Leaf</tissue>
    </source>
</reference>
<organism evidence="3 4">
    <name type="scientific">Nicotiana tabacum</name>
    <name type="common">Common tobacco</name>
    <dbReference type="NCBI Taxonomy" id="4097"/>
    <lineage>
        <taxon>Eukaryota</taxon>
        <taxon>Viridiplantae</taxon>
        <taxon>Streptophyta</taxon>
        <taxon>Embryophyta</taxon>
        <taxon>Tracheophyta</taxon>
        <taxon>Spermatophyta</taxon>
        <taxon>Magnoliopsida</taxon>
        <taxon>eudicotyledons</taxon>
        <taxon>Gunneridae</taxon>
        <taxon>Pentapetalae</taxon>
        <taxon>asterids</taxon>
        <taxon>lamiids</taxon>
        <taxon>Solanales</taxon>
        <taxon>Solanaceae</taxon>
        <taxon>Nicotianoideae</taxon>
        <taxon>Nicotianeae</taxon>
        <taxon>Nicotiana</taxon>
    </lineage>
</organism>
<keyword evidence="3" id="KW-1185">Reference proteome</keyword>
<protein>
    <submittedName>
        <fullName evidence="4">STS14 protein-like</fullName>
    </submittedName>
</protein>
<feature type="domain" description="SCP" evidence="2">
    <location>
        <begin position="42"/>
        <end position="178"/>
    </location>
</feature>
<dbReference type="Pfam" id="PF00188">
    <property type="entry name" value="CAP"/>
    <property type="match status" value="1"/>
</dbReference>
<dbReference type="KEGG" id="nta:107826419"/>
<sequence length="182" mass="19718">MANFFFLLLTSSLFLTHISGQTISPPPPPPPTAATTPAALPAAAQEFLDAHNKARAEVGVGPLKWSPMLAKETSLLVRYQRNKQNCNFANLTSGKYGGNQLWASGMAVTPRMAVDNWVAEKKFYNYANNSCVGDHKCGVYTQVVWKESLELGCAQATCSNGPSTLTICFYNPPGNVIGEKPY</sequence>
<evidence type="ECO:0000256" key="1">
    <source>
        <dbReference type="SAM" id="SignalP"/>
    </source>
</evidence>